<dbReference type="InterPro" id="IPR001727">
    <property type="entry name" value="GDT1-like"/>
</dbReference>
<gene>
    <name evidence="7" type="ORF">NLK58_12585</name>
</gene>
<keyword evidence="3 6" id="KW-0812">Transmembrane</keyword>
<organism evidence="7 8">
    <name type="scientific">Marinobacter metalliresistant</name>
    <dbReference type="NCBI Taxonomy" id="2961995"/>
    <lineage>
        <taxon>Bacteria</taxon>
        <taxon>Pseudomonadati</taxon>
        <taxon>Pseudomonadota</taxon>
        <taxon>Gammaproteobacteria</taxon>
        <taxon>Pseudomonadales</taxon>
        <taxon>Marinobacteraceae</taxon>
        <taxon>Marinobacter</taxon>
    </lineage>
</organism>
<dbReference type="Pfam" id="PF01169">
    <property type="entry name" value="GDT1"/>
    <property type="match status" value="1"/>
</dbReference>
<keyword evidence="5 6" id="KW-0472">Membrane</keyword>
<evidence type="ECO:0000256" key="1">
    <source>
        <dbReference type="ARBA" id="ARBA00004141"/>
    </source>
</evidence>
<comment type="caution">
    <text evidence="6">Lacks conserved residue(s) required for the propagation of feature annotation.</text>
</comment>
<evidence type="ECO:0000256" key="4">
    <source>
        <dbReference type="ARBA" id="ARBA00022989"/>
    </source>
</evidence>
<evidence type="ECO:0000313" key="8">
    <source>
        <dbReference type="Proteomes" id="UP001475781"/>
    </source>
</evidence>
<dbReference type="PANTHER" id="PTHR12608:SF1">
    <property type="entry name" value="TRANSMEMBRANE PROTEIN 165"/>
    <property type="match status" value="1"/>
</dbReference>
<evidence type="ECO:0000256" key="3">
    <source>
        <dbReference type="ARBA" id="ARBA00022692"/>
    </source>
</evidence>
<sequence>MADAGLVAIAETGDKAQVATVVLAARVSKTRWVIPGVTVGMLLASIPVIMTGRWLTERLPLATARTGAGVLFIALAVVTVWATYVNS</sequence>
<keyword evidence="8" id="KW-1185">Reference proteome</keyword>
<proteinExistence type="inferred from homology"/>
<evidence type="ECO:0000256" key="6">
    <source>
        <dbReference type="RuleBase" id="RU365102"/>
    </source>
</evidence>
<comment type="similarity">
    <text evidence="2 6">Belongs to the GDT1 family.</text>
</comment>
<evidence type="ECO:0000313" key="7">
    <source>
        <dbReference type="EMBL" id="WZF87195.1"/>
    </source>
</evidence>
<protein>
    <recommendedName>
        <fullName evidence="6">GDT1 family protein</fullName>
    </recommendedName>
</protein>
<name>A0ABZ2VYH6_9GAMM</name>
<feature type="transmembrane region" description="Helical" evidence="6">
    <location>
        <begin position="62"/>
        <end position="84"/>
    </location>
</feature>
<comment type="subcellular location">
    <subcellularLocation>
        <location evidence="1 6">Membrane</location>
        <topology evidence="1 6">Multi-pass membrane protein</topology>
    </subcellularLocation>
</comment>
<dbReference type="Proteomes" id="UP001475781">
    <property type="component" value="Chromosome"/>
</dbReference>
<dbReference type="EMBL" id="CP101118">
    <property type="protein sequence ID" value="WZF87195.1"/>
    <property type="molecule type" value="Genomic_DNA"/>
</dbReference>
<evidence type="ECO:0000256" key="5">
    <source>
        <dbReference type="ARBA" id="ARBA00023136"/>
    </source>
</evidence>
<evidence type="ECO:0000256" key="2">
    <source>
        <dbReference type="ARBA" id="ARBA00009190"/>
    </source>
</evidence>
<dbReference type="RefSeq" id="WP_341580897.1">
    <property type="nucleotide sequence ID" value="NZ_CP101118.1"/>
</dbReference>
<keyword evidence="4 6" id="KW-1133">Transmembrane helix</keyword>
<dbReference type="PANTHER" id="PTHR12608">
    <property type="entry name" value="TRANSMEMBRANE PROTEIN HTP-1 RELATED"/>
    <property type="match status" value="1"/>
</dbReference>
<reference evidence="7 8" key="1">
    <citation type="submission" date="2022-07" db="EMBL/GenBank/DDBJ databases">
        <title>A copper resistant bacterium isolated from sediment samples of deep sea hydrothermal areas.</title>
        <authorList>
            <person name="Zeng X."/>
        </authorList>
    </citation>
    <scope>NUCLEOTIDE SEQUENCE [LARGE SCALE GENOMIC DNA]</scope>
    <source>
        <strain evidence="8">CuT 6</strain>
    </source>
</reference>
<feature type="transmembrane region" description="Helical" evidence="6">
    <location>
        <begin position="32"/>
        <end position="50"/>
    </location>
</feature>
<accession>A0ABZ2VYH6</accession>